<dbReference type="PANTHER" id="PTHR31616:SF0">
    <property type="entry name" value="GLUCAN 1,4-ALPHA-GLUCOSIDASE"/>
    <property type="match status" value="1"/>
</dbReference>
<dbReference type="OrthoDB" id="3902805at2"/>
<evidence type="ECO:0000313" key="3">
    <source>
        <dbReference type="EMBL" id="RIX31476.1"/>
    </source>
</evidence>
<gene>
    <name evidence="3" type="ORF">D3M59_00095</name>
</gene>
<dbReference type="GO" id="GO:0005975">
    <property type="term" value="P:carbohydrate metabolic process"/>
    <property type="evidence" value="ECO:0007669"/>
    <property type="project" value="InterPro"/>
</dbReference>
<dbReference type="Pfam" id="PF19291">
    <property type="entry name" value="TREH_N"/>
    <property type="match status" value="1"/>
</dbReference>
<sequence>MTSLDLWPIGNCQVSALINRAGELVWGCVPRVDGDPLFSSLLGGEHPDRGLWAIDLEGCQSVDQYYLRNTPILVTRKTDGTGNAIEIVDFCPRYRRQGRTYRPVAFARIVRPVNGSPRIAVRLRPTGDWGKSISPVPGGSNHLRYPVPAIPMRLTTDAAVGIVNSEQVFRLERPLTFFLGPDESFDGNLARTVEQMLADTASEWREWVRGLATPFEWQDAVIRSAITLKLCQHEETGAIVAALTTSIPEHAGSQRNWDYRYCWIRDAYYTVQALNRLGALDVLEGYLSYLRNIVDASKGGHIQPLYGVAGEIGIEERIEEGLPGYRGMPPVRVGNQAYEQVQHDAYGQIVLSNVQAFFDQRLFRVATIEDFHSLERIGERAWQLHDKPDAGLWELRTRTHVHTYSAAMSWAACDRLAHAAVAMNLVERADFWAGRASKIRNRIENAAWRDDTSRISSTFEGDNLDASLIQLLDLRFFKPDDPRFQGTLKAVERGLRRGSYMLRYDTEDDFGLPETAFNVCTFWLIEALQATGRESDARNLFEQMLARRTAAGLLSEDIDPETGELWGNYPQTYSLVGIINCAVLLSNPWSSIR</sequence>
<dbReference type="Gene3D" id="1.50.10.10">
    <property type="match status" value="1"/>
</dbReference>
<dbReference type="RefSeq" id="WP_119530341.1">
    <property type="nucleotide sequence ID" value="NZ_QXTF01000001.1"/>
</dbReference>
<dbReference type="PANTHER" id="PTHR31616">
    <property type="entry name" value="TREHALASE"/>
    <property type="match status" value="1"/>
</dbReference>
<dbReference type="InterPro" id="IPR012341">
    <property type="entry name" value="6hp_glycosidase-like_sf"/>
</dbReference>
<feature type="domain" description="Trehalase-like N-terminal" evidence="2">
    <location>
        <begin position="9"/>
        <end position="154"/>
    </location>
</feature>
<comment type="caution">
    <text evidence="3">The sequence shown here is derived from an EMBL/GenBank/DDBJ whole genome shotgun (WGS) entry which is preliminary data.</text>
</comment>
<dbReference type="InterPro" id="IPR045582">
    <property type="entry name" value="Trehalase-like_N"/>
</dbReference>
<keyword evidence="3" id="KW-0378">Hydrolase</keyword>
<dbReference type="Proteomes" id="UP000285023">
    <property type="component" value="Unassembled WGS sequence"/>
</dbReference>
<evidence type="ECO:0000259" key="2">
    <source>
        <dbReference type="Pfam" id="PF19291"/>
    </source>
</evidence>
<name>A0A418Q0F3_9SPHN</name>
<dbReference type="SUPFAM" id="SSF48208">
    <property type="entry name" value="Six-hairpin glycosidases"/>
    <property type="match status" value="1"/>
</dbReference>
<dbReference type="InterPro" id="IPR011613">
    <property type="entry name" value="GH15-like"/>
</dbReference>
<accession>A0A418Q0F3</accession>
<dbReference type="GO" id="GO:0004553">
    <property type="term" value="F:hydrolase activity, hydrolyzing O-glycosyl compounds"/>
    <property type="evidence" value="ECO:0007669"/>
    <property type="project" value="UniProtKB-ARBA"/>
</dbReference>
<dbReference type="Pfam" id="PF00723">
    <property type="entry name" value="Glyco_hydro_15"/>
    <property type="match status" value="1"/>
</dbReference>
<dbReference type="InterPro" id="IPR008928">
    <property type="entry name" value="6-hairpin_glycosidase_sf"/>
</dbReference>
<dbReference type="EMBL" id="QXTF01000001">
    <property type="protein sequence ID" value="RIX31476.1"/>
    <property type="molecule type" value="Genomic_DNA"/>
</dbReference>
<evidence type="ECO:0000259" key="1">
    <source>
        <dbReference type="Pfam" id="PF00723"/>
    </source>
</evidence>
<reference evidence="3 4" key="1">
    <citation type="submission" date="2018-09" db="EMBL/GenBank/DDBJ databases">
        <title>Sphingomonas sp. DAC4.</title>
        <authorList>
            <person name="Seo T."/>
        </authorList>
    </citation>
    <scope>NUCLEOTIDE SEQUENCE [LARGE SCALE GENOMIC DNA]</scope>
    <source>
        <strain evidence="3 4">DAC4</strain>
    </source>
</reference>
<feature type="domain" description="GH15-like" evidence="1">
    <location>
        <begin position="218"/>
        <end position="582"/>
    </location>
</feature>
<dbReference type="AlphaFoldDB" id="A0A418Q0F3"/>
<proteinExistence type="predicted"/>
<protein>
    <submittedName>
        <fullName evidence="3">Glycoside hydrolase family 15 protein</fullName>
    </submittedName>
</protein>
<keyword evidence="4" id="KW-1185">Reference proteome</keyword>
<organism evidence="3 4">
    <name type="scientific">Sphingomonas edaphi</name>
    <dbReference type="NCBI Taxonomy" id="2315689"/>
    <lineage>
        <taxon>Bacteria</taxon>
        <taxon>Pseudomonadati</taxon>
        <taxon>Pseudomonadota</taxon>
        <taxon>Alphaproteobacteria</taxon>
        <taxon>Sphingomonadales</taxon>
        <taxon>Sphingomonadaceae</taxon>
        <taxon>Sphingomonas</taxon>
    </lineage>
</organism>
<evidence type="ECO:0000313" key="4">
    <source>
        <dbReference type="Proteomes" id="UP000285023"/>
    </source>
</evidence>